<proteinExistence type="predicted"/>
<evidence type="ECO:0000313" key="2">
    <source>
        <dbReference type="Proteomes" id="UP001189429"/>
    </source>
</evidence>
<dbReference type="EMBL" id="CAUYUJ010020948">
    <property type="protein sequence ID" value="CAK0901551.1"/>
    <property type="molecule type" value="Genomic_DNA"/>
</dbReference>
<comment type="caution">
    <text evidence="1">The sequence shown here is derived from an EMBL/GenBank/DDBJ whole genome shotgun (WGS) entry which is preliminary data.</text>
</comment>
<name>A0ABN9XNR4_9DINO</name>
<organism evidence="1 2">
    <name type="scientific">Prorocentrum cordatum</name>
    <dbReference type="NCBI Taxonomy" id="2364126"/>
    <lineage>
        <taxon>Eukaryota</taxon>
        <taxon>Sar</taxon>
        <taxon>Alveolata</taxon>
        <taxon>Dinophyceae</taxon>
        <taxon>Prorocentrales</taxon>
        <taxon>Prorocentraceae</taxon>
        <taxon>Prorocentrum</taxon>
    </lineage>
</organism>
<dbReference type="PROSITE" id="PS51257">
    <property type="entry name" value="PROKAR_LIPOPROTEIN"/>
    <property type="match status" value="1"/>
</dbReference>
<sequence>MGRRHLRPLPARSRPVDCPAVVAQAPGLLLLACAGRRAPGRYARAAWGPAGHQEGGPAASHAAALISSRRLGPGPISEYEGRKDKMGEQDETLIIGILDRAIVKDVAVFLYGSAHDGERVFRHLTLPFFEKAIKEVFEPLELQDLRIAPHCFRHTGPSTDAYMKALSFQLIQVRGKWKCPASAR</sequence>
<reference evidence="1" key="1">
    <citation type="submission" date="2023-10" db="EMBL/GenBank/DDBJ databases">
        <authorList>
            <person name="Chen Y."/>
            <person name="Shah S."/>
            <person name="Dougan E. K."/>
            <person name="Thang M."/>
            <person name="Chan C."/>
        </authorList>
    </citation>
    <scope>NUCLEOTIDE SEQUENCE [LARGE SCALE GENOMIC DNA]</scope>
</reference>
<evidence type="ECO:0000313" key="1">
    <source>
        <dbReference type="EMBL" id="CAK0901551.1"/>
    </source>
</evidence>
<accession>A0ABN9XNR4</accession>
<keyword evidence="2" id="KW-1185">Reference proteome</keyword>
<dbReference type="Proteomes" id="UP001189429">
    <property type="component" value="Unassembled WGS sequence"/>
</dbReference>
<gene>
    <name evidence="1" type="ORF">PCOR1329_LOCUS78468</name>
</gene>
<protein>
    <submittedName>
        <fullName evidence="1">Uncharacterized protein</fullName>
    </submittedName>
</protein>